<dbReference type="PANTHER" id="PTHR10668:SF103">
    <property type="entry name" value="PYRIDINE NUCLEOTIDE-DISULFIDE OXIDOREDUCTASE DOMAIN-CONTAINING PROTEIN 2"/>
    <property type="match status" value="1"/>
</dbReference>
<name>A0A381UCA5_9ZZZZ</name>
<sequence>VSSPPTWDAEVIVVGGGHNGLLCASYLARAGVDTLVVEARPTAGGCASTVEGLGARFNVCHCTHSLIRALPLVEELDLDDHGLSYLS</sequence>
<dbReference type="SUPFAM" id="SSF51905">
    <property type="entry name" value="FAD/NAD(P)-binding domain"/>
    <property type="match status" value="1"/>
</dbReference>
<evidence type="ECO:0000313" key="1">
    <source>
        <dbReference type="EMBL" id="SVA24987.1"/>
    </source>
</evidence>
<accession>A0A381UCA5</accession>
<dbReference type="PANTHER" id="PTHR10668">
    <property type="entry name" value="PHYTOENE DEHYDROGENASE"/>
    <property type="match status" value="1"/>
</dbReference>
<feature type="non-terminal residue" evidence="1">
    <location>
        <position position="1"/>
    </location>
</feature>
<proteinExistence type="predicted"/>
<gene>
    <name evidence="1" type="ORF">METZ01_LOCUS77841</name>
</gene>
<feature type="non-terminal residue" evidence="1">
    <location>
        <position position="87"/>
    </location>
</feature>
<dbReference type="EMBL" id="UINC01006021">
    <property type="protein sequence ID" value="SVA24987.1"/>
    <property type="molecule type" value="Genomic_DNA"/>
</dbReference>
<evidence type="ECO:0008006" key="2">
    <source>
        <dbReference type="Google" id="ProtNLM"/>
    </source>
</evidence>
<organism evidence="1">
    <name type="scientific">marine metagenome</name>
    <dbReference type="NCBI Taxonomy" id="408172"/>
    <lineage>
        <taxon>unclassified sequences</taxon>
        <taxon>metagenomes</taxon>
        <taxon>ecological metagenomes</taxon>
    </lineage>
</organism>
<protein>
    <recommendedName>
        <fullName evidence="2">FAD dependent oxidoreductase domain-containing protein</fullName>
    </recommendedName>
</protein>
<dbReference type="AlphaFoldDB" id="A0A381UCA5"/>
<dbReference type="Pfam" id="PF13450">
    <property type="entry name" value="NAD_binding_8"/>
    <property type="match status" value="1"/>
</dbReference>
<dbReference type="InterPro" id="IPR036188">
    <property type="entry name" value="FAD/NAD-bd_sf"/>
</dbReference>
<dbReference type="Gene3D" id="3.50.50.60">
    <property type="entry name" value="FAD/NAD(P)-binding domain"/>
    <property type="match status" value="1"/>
</dbReference>
<reference evidence="1" key="1">
    <citation type="submission" date="2018-05" db="EMBL/GenBank/DDBJ databases">
        <authorList>
            <person name="Lanie J.A."/>
            <person name="Ng W.-L."/>
            <person name="Kazmierczak K.M."/>
            <person name="Andrzejewski T.M."/>
            <person name="Davidsen T.M."/>
            <person name="Wayne K.J."/>
            <person name="Tettelin H."/>
            <person name="Glass J.I."/>
            <person name="Rusch D."/>
            <person name="Podicherti R."/>
            <person name="Tsui H.-C.T."/>
            <person name="Winkler M.E."/>
        </authorList>
    </citation>
    <scope>NUCLEOTIDE SEQUENCE</scope>
</reference>